<keyword evidence="10 17" id="KW-0227">DNA damage</keyword>
<organism evidence="19 20">
    <name type="scientific">Alloyangia pacifica</name>
    <dbReference type="NCBI Taxonomy" id="311180"/>
    <lineage>
        <taxon>Bacteria</taxon>
        <taxon>Pseudomonadati</taxon>
        <taxon>Pseudomonadota</taxon>
        <taxon>Alphaproteobacteria</taxon>
        <taxon>Rhodobacterales</taxon>
        <taxon>Roseobacteraceae</taxon>
        <taxon>Alloyangia</taxon>
    </lineage>
</organism>
<dbReference type="GO" id="GO:0000287">
    <property type="term" value="F:magnesium ion binding"/>
    <property type="evidence" value="ECO:0007669"/>
    <property type="project" value="UniProtKB-UniRule"/>
</dbReference>
<evidence type="ECO:0000256" key="14">
    <source>
        <dbReference type="ARBA" id="ARBA00023204"/>
    </source>
</evidence>
<dbReference type="GO" id="GO:0042276">
    <property type="term" value="P:error-prone translesion synthesis"/>
    <property type="evidence" value="ECO:0007669"/>
    <property type="project" value="TreeGrafter"/>
</dbReference>
<dbReference type="InterPro" id="IPR050116">
    <property type="entry name" value="DNA_polymerase-Y"/>
</dbReference>
<evidence type="ECO:0000256" key="4">
    <source>
        <dbReference type="ARBA" id="ARBA00022457"/>
    </source>
</evidence>
<dbReference type="Pfam" id="PF21999">
    <property type="entry name" value="IMS_HHH_1"/>
    <property type="match status" value="1"/>
</dbReference>
<evidence type="ECO:0000256" key="15">
    <source>
        <dbReference type="ARBA" id="ARBA00025589"/>
    </source>
</evidence>
<reference evidence="19 20" key="1">
    <citation type="submission" date="2017-06" db="EMBL/GenBank/DDBJ databases">
        <title>Yangia sp. YSBP01 complete genome sequence.</title>
        <authorList>
            <person name="Woo J.-H."/>
            <person name="Kim H.-S."/>
        </authorList>
    </citation>
    <scope>NUCLEOTIDE SEQUENCE [LARGE SCALE GENOMIC DNA]</scope>
    <source>
        <strain evidence="19 20">YSBP01</strain>
    </source>
</reference>
<dbReference type="InterPro" id="IPR043128">
    <property type="entry name" value="Rev_trsase/Diguanyl_cyclase"/>
</dbReference>
<dbReference type="GO" id="GO:0003684">
    <property type="term" value="F:damaged DNA binding"/>
    <property type="evidence" value="ECO:0007669"/>
    <property type="project" value="InterPro"/>
</dbReference>
<keyword evidence="9 17" id="KW-0479">Metal-binding</keyword>
<evidence type="ECO:0000256" key="8">
    <source>
        <dbReference type="ARBA" id="ARBA00022705"/>
    </source>
</evidence>
<sequence>MPALCRDCLAEFEHGTRCPNCGRPRIVRHDELWDLSIAHMDCDAFYATVEKRENPELADKPVIVGGGKRGVVSTACYVARIRGVRSAMPMFQALKLCPDAVVVKPRMELYVEVSRQIRALMEELTPSIEPLSLDEAFLDLTGTARLHGHPPAVMMARLVKRMREELGVTGSLGLSHNKFLAKIASDLDKPHGFSVIGKAETAEFLRPKSVRMIWGVGMASQEALERAGIRTFEDLLRWEQRDLIARFGSMGQRLYHLARGEDTRRVMRNAPIKSISNETTFNEDTGDHDLLDGHLWRMCEKVADRAKAKALAGRVVTLKVKRSDFKLITRRQSLGDATQMADRIYRVARGMLDGLERQGPWRLLGAGISELVSAEQADRGGDLLDPDAGKRAAAERATDAIRARFGDTAIVKGRALR</sequence>
<accession>A0A2U8HCN0</accession>
<feature type="binding site" evidence="17">
    <location>
        <position position="41"/>
    </location>
    <ligand>
        <name>Mg(2+)</name>
        <dbReference type="ChEBI" id="CHEBI:18420"/>
    </ligand>
</feature>
<dbReference type="GO" id="GO:0005829">
    <property type="term" value="C:cytosol"/>
    <property type="evidence" value="ECO:0007669"/>
    <property type="project" value="TreeGrafter"/>
</dbReference>
<comment type="similarity">
    <text evidence="2 17">Belongs to the DNA polymerase type-Y family.</text>
</comment>
<dbReference type="NCBIfam" id="NF002677">
    <property type="entry name" value="PRK02406.1"/>
    <property type="match status" value="1"/>
</dbReference>
<evidence type="ECO:0000313" key="19">
    <source>
        <dbReference type="EMBL" id="AWI82445.1"/>
    </source>
</evidence>
<comment type="subunit">
    <text evidence="3 17">Monomer.</text>
</comment>
<evidence type="ECO:0000256" key="11">
    <source>
        <dbReference type="ARBA" id="ARBA00022842"/>
    </source>
</evidence>
<dbReference type="Gene3D" id="3.30.1490.100">
    <property type="entry name" value="DNA polymerase, Y-family, little finger domain"/>
    <property type="match status" value="1"/>
</dbReference>
<keyword evidence="8 17" id="KW-0235">DNA replication</keyword>
<dbReference type="Gene3D" id="3.30.70.270">
    <property type="match status" value="1"/>
</dbReference>
<dbReference type="FunFam" id="3.40.1170.60:FF:000001">
    <property type="entry name" value="DNA polymerase IV"/>
    <property type="match status" value="1"/>
</dbReference>
<dbReference type="HAMAP" id="MF_01113">
    <property type="entry name" value="DNApol_IV"/>
    <property type="match status" value="1"/>
</dbReference>
<keyword evidence="11 17" id="KW-0460">Magnesium</keyword>
<name>A0A2U8HCN0_9RHOB</name>
<evidence type="ECO:0000256" key="12">
    <source>
        <dbReference type="ARBA" id="ARBA00022932"/>
    </source>
</evidence>
<feature type="binding site" evidence="17">
    <location>
        <position position="134"/>
    </location>
    <ligand>
        <name>Mg(2+)</name>
        <dbReference type="ChEBI" id="CHEBI:18420"/>
    </ligand>
</feature>
<feature type="site" description="Substrate discrimination" evidence="17">
    <location>
        <position position="46"/>
    </location>
</feature>
<evidence type="ECO:0000256" key="10">
    <source>
        <dbReference type="ARBA" id="ARBA00022763"/>
    </source>
</evidence>
<evidence type="ECO:0000256" key="16">
    <source>
        <dbReference type="ARBA" id="ARBA00049244"/>
    </source>
</evidence>
<dbReference type="EC" id="2.7.7.7" evidence="17"/>
<keyword evidence="14 17" id="KW-0234">DNA repair</keyword>
<evidence type="ECO:0000256" key="2">
    <source>
        <dbReference type="ARBA" id="ARBA00010945"/>
    </source>
</evidence>
<dbReference type="InterPro" id="IPR022880">
    <property type="entry name" value="DNApol_IV"/>
</dbReference>
<evidence type="ECO:0000256" key="6">
    <source>
        <dbReference type="ARBA" id="ARBA00022679"/>
    </source>
</evidence>
<dbReference type="GO" id="GO:0003887">
    <property type="term" value="F:DNA-directed DNA polymerase activity"/>
    <property type="evidence" value="ECO:0007669"/>
    <property type="project" value="UniProtKB-UniRule"/>
</dbReference>
<dbReference type="GO" id="GO:0009432">
    <property type="term" value="P:SOS response"/>
    <property type="evidence" value="ECO:0007669"/>
    <property type="project" value="TreeGrafter"/>
</dbReference>
<keyword evidence="13 17" id="KW-0238">DNA-binding</keyword>
<evidence type="ECO:0000256" key="3">
    <source>
        <dbReference type="ARBA" id="ARBA00011245"/>
    </source>
</evidence>
<keyword evidence="7 17" id="KW-0548">Nucleotidyltransferase</keyword>
<dbReference type="InterPro" id="IPR017961">
    <property type="entry name" value="DNA_pol_Y-fam_little_finger"/>
</dbReference>
<dbReference type="FunFam" id="3.30.1490.100:FF:000004">
    <property type="entry name" value="DNA polymerase IV"/>
    <property type="match status" value="1"/>
</dbReference>
<evidence type="ECO:0000259" key="18">
    <source>
        <dbReference type="PROSITE" id="PS50173"/>
    </source>
</evidence>
<dbReference type="NCBIfam" id="NF002751">
    <property type="entry name" value="PRK02794.1"/>
    <property type="match status" value="1"/>
</dbReference>
<evidence type="ECO:0000256" key="1">
    <source>
        <dbReference type="ARBA" id="ARBA00004496"/>
    </source>
</evidence>
<comment type="catalytic activity">
    <reaction evidence="16 17">
        <text>DNA(n) + a 2'-deoxyribonucleoside 5'-triphosphate = DNA(n+1) + diphosphate</text>
        <dbReference type="Rhea" id="RHEA:22508"/>
        <dbReference type="Rhea" id="RHEA-COMP:17339"/>
        <dbReference type="Rhea" id="RHEA-COMP:17340"/>
        <dbReference type="ChEBI" id="CHEBI:33019"/>
        <dbReference type="ChEBI" id="CHEBI:61560"/>
        <dbReference type="ChEBI" id="CHEBI:173112"/>
        <dbReference type="EC" id="2.7.7.7"/>
    </reaction>
</comment>
<dbReference type="InterPro" id="IPR036775">
    <property type="entry name" value="DNA_pol_Y-fam_lit_finger_sf"/>
</dbReference>
<keyword evidence="5 17" id="KW-0963">Cytoplasm</keyword>
<dbReference type="InterPro" id="IPR001126">
    <property type="entry name" value="UmuC"/>
</dbReference>
<dbReference type="PANTHER" id="PTHR11076:SF33">
    <property type="entry name" value="DNA POLYMERASE KAPPA"/>
    <property type="match status" value="1"/>
</dbReference>
<dbReference type="Gene3D" id="3.40.1170.60">
    <property type="match status" value="1"/>
</dbReference>
<dbReference type="AlphaFoldDB" id="A0A2U8HCN0"/>
<evidence type="ECO:0000256" key="5">
    <source>
        <dbReference type="ARBA" id="ARBA00022490"/>
    </source>
</evidence>
<keyword evidence="4 17" id="KW-0515">Mutator protein</keyword>
<dbReference type="Proteomes" id="UP000244915">
    <property type="component" value="Chromosome 1"/>
</dbReference>
<protein>
    <recommendedName>
        <fullName evidence="17">DNA polymerase IV</fullName>
        <shortName evidence="17">Pol IV</shortName>
        <ecNumber evidence="17">2.7.7.7</ecNumber>
    </recommendedName>
</protein>
<evidence type="ECO:0000256" key="7">
    <source>
        <dbReference type="ARBA" id="ARBA00022695"/>
    </source>
</evidence>
<dbReference type="CDD" id="cd03586">
    <property type="entry name" value="PolY_Pol_IV_kappa"/>
    <property type="match status" value="1"/>
</dbReference>
<keyword evidence="6 17" id="KW-0808">Transferase</keyword>
<dbReference type="KEGG" id="ypac:CEW88_01460"/>
<dbReference type="PANTHER" id="PTHR11076">
    <property type="entry name" value="DNA REPAIR POLYMERASE UMUC / TRANSFERASE FAMILY MEMBER"/>
    <property type="match status" value="1"/>
</dbReference>
<keyword evidence="12 17" id="KW-0239">DNA-directed DNA polymerase</keyword>
<evidence type="ECO:0000256" key="9">
    <source>
        <dbReference type="ARBA" id="ARBA00022723"/>
    </source>
</evidence>
<dbReference type="GO" id="GO:0006261">
    <property type="term" value="P:DNA-templated DNA replication"/>
    <property type="evidence" value="ECO:0007669"/>
    <property type="project" value="UniProtKB-UniRule"/>
</dbReference>
<dbReference type="Gene3D" id="1.10.150.20">
    <property type="entry name" value="5' to 3' exonuclease, C-terminal subdomain"/>
    <property type="match status" value="1"/>
</dbReference>
<evidence type="ECO:0000256" key="17">
    <source>
        <dbReference type="HAMAP-Rule" id="MF_01113"/>
    </source>
</evidence>
<comment type="subcellular location">
    <subcellularLocation>
        <location evidence="1 17">Cytoplasm</location>
    </subcellularLocation>
</comment>
<evidence type="ECO:0000313" key="20">
    <source>
        <dbReference type="Proteomes" id="UP000244915"/>
    </source>
</evidence>
<dbReference type="EMBL" id="CP022189">
    <property type="protein sequence ID" value="AWI82445.1"/>
    <property type="molecule type" value="Genomic_DNA"/>
</dbReference>
<dbReference type="SUPFAM" id="SSF100879">
    <property type="entry name" value="Lesion bypass DNA polymerase (Y-family), little finger domain"/>
    <property type="match status" value="1"/>
</dbReference>
<comment type="cofactor">
    <cofactor evidence="17">
        <name>Mg(2+)</name>
        <dbReference type="ChEBI" id="CHEBI:18420"/>
    </cofactor>
    <text evidence="17">Binds 2 magnesium ions per subunit.</text>
</comment>
<dbReference type="RefSeq" id="WP_108964366.1">
    <property type="nucleotide sequence ID" value="NZ_CP022189.1"/>
</dbReference>
<comment type="function">
    <text evidence="15 17">Poorly processive, error-prone DNA polymerase involved in untargeted mutagenesis. Copies undamaged DNA at stalled replication forks, which arise in vivo from mismatched or misaligned primer ends. These misaligned primers can be extended by PolIV. Exhibits no 3'-5' exonuclease (proofreading) activity. May be involved in translesional synthesis, in conjunction with the beta clamp from PolIII.</text>
</comment>
<dbReference type="Pfam" id="PF00817">
    <property type="entry name" value="IMS"/>
    <property type="match status" value="1"/>
</dbReference>
<dbReference type="SUPFAM" id="SSF56672">
    <property type="entry name" value="DNA/RNA polymerases"/>
    <property type="match status" value="1"/>
</dbReference>
<gene>
    <name evidence="17" type="primary">dinB</name>
    <name evidence="19" type="ORF">CEW88_01460</name>
</gene>
<dbReference type="OrthoDB" id="9808813at2"/>
<feature type="active site" evidence="17">
    <location>
        <position position="135"/>
    </location>
</feature>
<proteinExistence type="inferred from homology"/>
<dbReference type="PROSITE" id="PS50173">
    <property type="entry name" value="UMUC"/>
    <property type="match status" value="1"/>
</dbReference>
<dbReference type="InterPro" id="IPR053848">
    <property type="entry name" value="IMS_HHH_1"/>
</dbReference>
<dbReference type="Pfam" id="PF11799">
    <property type="entry name" value="IMS_C"/>
    <property type="match status" value="1"/>
</dbReference>
<feature type="domain" description="UmuC" evidence="18">
    <location>
        <begin position="37"/>
        <end position="217"/>
    </location>
</feature>
<dbReference type="InterPro" id="IPR043502">
    <property type="entry name" value="DNA/RNA_pol_sf"/>
</dbReference>
<dbReference type="GO" id="GO:0006281">
    <property type="term" value="P:DNA repair"/>
    <property type="evidence" value="ECO:0007669"/>
    <property type="project" value="UniProtKB-UniRule"/>
</dbReference>
<evidence type="ECO:0000256" key="13">
    <source>
        <dbReference type="ARBA" id="ARBA00023125"/>
    </source>
</evidence>